<organism evidence="4 6">
    <name type="scientific">Yersinia aldovae</name>
    <dbReference type="NCBI Taxonomy" id="29483"/>
    <lineage>
        <taxon>Bacteria</taxon>
        <taxon>Pseudomonadati</taxon>
        <taxon>Pseudomonadota</taxon>
        <taxon>Gammaproteobacteria</taxon>
        <taxon>Enterobacterales</taxon>
        <taxon>Yersiniaceae</taxon>
        <taxon>Yersinia</taxon>
    </lineage>
</organism>
<dbReference type="EMBL" id="CQEH01000009">
    <property type="protein sequence ID" value="CNL10500.1"/>
    <property type="molecule type" value="Genomic_DNA"/>
</dbReference>
<protein>
    <submittedName>
        <fullName evidence="4">Tetrathionate reductase complex: two-component system response regulator</fullName>
    </submittedName>
</protein>
<dbReference type="SMART" id="SM00421">
    <property type="entry name" value="HTH_LUXR"/>
    <property type="match status" value="1"/>
</dbReference>
<dbReference type="Pfam" id="PF00196">
    <property type="entry name" value="GerE"/>
    <property type="match status" value="1"/>
</dbReference>
<proteinExistence type="predicted"/>
<evidence type="ECO:0000313" key="6">
    <source>
        <dbReference type="Proteomes" id="UP000041595"/>
    </source>
</evidence>
<dbReference type="InterPro" id="IPR016032">
    <property type="entry name" value="Sig_transdc_resp-reg_C-effctor"/>
</dbReference>
<gene>
    <name evidence="4" type="ORF">ERS137965_02589</name>
    <name evidence="3" type="ORF">ERS137966_02242</name>
</gene>
<sequence length="70" mass="8044">MRVQSEREKMIAQRARQGFINRDIADKACTSVRTVDVHRAKMMTTLSVNSLAELGCLLKSNKTIRTMRYN</sequence>
<dbReference type="GO" id="GO:0006355">
    <property type="term" value="P:regulation of DNA-templated transcription"/>
    <property type="evidence" value="ECO:0007669"/>
    <property type="project" value="InterPro"/>
</dbReference>
<keyword evidence="5" id="KW-1185">Reference proteome</keyword>
<dbReference type="Proteomes" id="UP000041595">
    <property type="component" value="Unassembled WGS sequence"/>
</dbReference>
<evidence type="ECO:0000256" key="1">
    <source>
        <dbReference type="ARBA" id="ARBA00023125"/>
    </source>
</evidence>
<evidence type="ECO:0000313" key="3">
    <source>
        <dbReference type="EMBL" id="CNL10500.1"/>
    </source>
</evidence>
<keyword evidence="1" id="KW-0238">DNA-binding</keyword>
<feature type="domain" description="HTH luxR-type" evidence="2">
    <location>
        <begin position="1"/>
        <end position="62"/>
    </location>
</feature>
<dbReference type="EMBL" id="CQEJ01000014">
    <property type="protein sequence ID" value="CNL28476.1"/>
    <property type="molecule type" value="Genomic_DNA"/>
</dbReference>
<evidence type="ECO:0000313" key="5">
    <source>
        <dbReference type="Proteomes" id="UP000038647"/>
    </source>
</evidence>
<dbReference type="InterPro" id="IPR036388">
    <property type="entry name" value="WH-like_DNA-bd_sf"/>
</dbReference>
<dbReference type="PROSITE" id="PS50043">
    <property type="entry name" value="HTH_LUXR_2"/>
    <property type="match status" value="1"/>
</dbReference>
<dbReference type="eggNOG" id="COG4566">
    <property type="taxonomic scope" value="Bacteria"/>
</dbReference>
<dbReference type="Proteomes" id="UP000038647">
    <property type="component" value="Unassembled WGS sequence"/>
</dbReference>
<evidence type="ECO:0000259" key="2">
    <source>
        <dbReference type="PROSITE" id="PS50043"/>
    </source>
</evidence>
<name>A0A0T9U9Y5_YERAL</name>
<dbReference type="Gene3D" id="1.10.10.10">
    <property type="entry name" value="Winged helix-like DNA-binding domain superfamily/Winged helix DNA-binding domain"/>
    <property type="match status" value="1"/>
</dbReference>
<reference evidence="3 5" key="1">
    <citation type="submission" date="2015-03" db="EMBL/GenBank/DDBJ databases">
        <authorList>
            <consortium name="Pathogen Informatics"/>
            <person name="Murphy D."/>
        </authorList>
    </citation>
    <scope>NUCLEOTIDE SEQUENCE [LARGE SCALE GENOMIC DNA]</scope>
    <source>
        <strain evidence="3 5">IP08791</strain>
    </source>
</reference>
<dbReference type="OrthoDB" id="9802186at2"/>
<dbReference type="PRINTS" id="PR00038">
    <property type="entry name" value="HTHLUXR"/>
</dbReference>
<dbReference type="RefSeq" id="WP_004700141.1">
    <property type="nucleotide sequence ID" value="NZ_CABHPY010000079.1"/>
</dbReference>
<dbReference type="InterPro" id="IPR000792">
    <property type="entry name" value="Tscrpt_reg_LuxR_C"/>
</dbReference>
<reference evidence="4 6" key="2">
    <citation type="submission" date="2015-03" db="EMBL/GenBank/DDBJ databases">
        <authorList>
            <person name="Murphy D."/>
        </authorList>
    </citation>
    <scope>NUCLEOTIDE SEQUENCE [LARGE SCALE GENOMIC DNA]</scope>
    <source>
        <strain evidence="4 6">IP06005</strain>
    </source>
</reference>
<evidence type="ECO:0000313" key="4">
    <source>
        <dbReference type="EMBL" id="CNL28476.1"/>
    </source>
</evidence>
<dbReference type="SUPFAM" id="SSF46894">
    <property type="entry name" value="C-terminal effector domain of the bipartite response regulators"/>
    <property type="match status" value="1"/>
</dbReference>
<dbReference type="GO" id="GO:0003677">
    <property type="term" value="F:DNA binding"/>
    <property type="evidence" value="ECO:0007669"/>
    <property type="project" value="UniProtKB-KW"/>
</dbReference>
<accession>A0A0T9U9Y5</accession>
<dbReference type="AlphaFoldDB" id="A0A0T9U9Y5"/>